<dbReference type="Gene3D" id="3.30.360.10">
    <property type="entry name" value="Dihydrodipicolinate Reductase, domain 2"/>
    <property type="match status" value="1"/>
</dbReference>
<name>A0A383CK13_9ZZZZ</name>
<gene>
    <name evidence="3" type="ORF">METZ01_LOCUS485376</name>
</gene>
<dbReference type="PANTHER" id="PTHR43377">
    <property type="entry name" value="BILIVERDIN REDUCTASE A"/>
    <property type="match status" value="1"/>
</dbReference>
<reference evidence="3" key="1">
    <citation type="submission" date="2018-05" db="EMBL/GenBank/DDBJ databases">
        <authorList>
            <person name="Lanie J.A."/>
            <person name="Ng W.-L."/>
            <person name="Kazmierczak K.M."/>
            <person name="Andrzejewski T.M."/>
            <person name="Davidsen T.M."/>
            <person name="Wayne K.J."/>
            <person name="Tettelin H."/>
            <person name="Glass J.I."/>
            <person name="Rusch D."/>
            <person name="Podicherti R."/>
            <person name="Tsui H.-C.T."/>
            <person name="Winkler M.E."/>
        </authorList>
    </citation>
    <scope>NUCLEOTIDE SEQUENCE</scope>
</reference>
<feature type="domain" description="Gfo/Idh/MocA-like oxidoreductase N-terminal" evidence="1">
    <location>
        <begin position="2"/>
        <end position="96"/>
    </location>
</feature>
<dbReference type="Gene3D" id="3.40.50.720">
    <property type="entry name" value="NAD(P)-binding Rossmann-like Domain"/>
    <property type="match status" value="1"/>
</dbReference>
<dbReference type="InterPro" id="IPR036291">
    <property type="entry name" value="NAD(P)-bd_dom_sf"/>
</dbReference>
<dbReference type="EMBL" id="UINC01209485">
    <property type="protein sequence ID" value="SVE32522.1"/>
    <property type="molecule type" value="Genomic_DNA"/>
</dbReference>
<dbReference type="GO" id="GO:0000166">
    <property type="term" value="F:nucleotide binding"/>
    <property type="evidence" value="ECO:0007669"/>
    <property type="project" value="InterPro"/>
</dbReference>
<dbReference type="PANTHER" id="PTHR43377:SF1">
    <property type="entry name" value="BILIVERDIN REDUCTASE A"/>
    <property type="match status" value="1"/>
</dbReference>
<feature type="domain" description="GFO/IDH/MocA-like oxidoreductase" evidence="2">
    <location>
        <begin position="106"/>
        <end position="238"/>
    </location>
</feature>
<feature type="non-terminal residue" evidence="3">
    <location>
        <position position="240"/>
    </location>
</feature>
<feature type="non-terminal residue" evidence="3">
    <location>
        <position position="1"/>
    </location>
</feature>
<evidence type="ECO:0000259" key="2">
    <source>
        <dbReference type="Pfam" id="PF22725"/>
    </source>
</evidence>
<protein>
    <submittedName>
        <fullName evidence="3">Uncharacterized protein</fullName>
    </submittedName>
</protein>
<dbReference type="Pfam" id="PF22725">
    <property type="entry name" value="GFO_IDH_MocA_C3"/>
    <property type="match status" value="1"/>
</dbReference>
<dbReference type="AlphaFoldDB" id="A0A383CK13"/>
<proteinExistence type="predicted"/>
<organism evidence="3">
    <name type="scientific">marine metagenome</name>
    <dbReference type="NCBI Taxonomy" id="408172"/>
    <lineage>
        <taxon>unclassified sequences</taxon>
        <taxon>metagenomes</taxon>
        <taxon>ecological metagenomes</taxon>
    </lineage>
</organism>
<evidence type="ECO:0000313" key="3">
    <source>
        <dbReference type="EMBL" id="SVE32522.1"/>
    </source>
</evidence>
<dbReference type="SUPFAM" id="SSF55347">
    <property type="entry name" value="Glyceraldehyde-3-phosphate dehydrogenase-like, C-terminal domain"/>
    <property type="match status" value="1"/>
</dbReference>
<dbReference type="InterPro" id="IPR051450">
    <property type="entry name" value="Gfo/Idh/MocA_Oxidoreductases"/>
</dbReference>
<evidence type="ECO:0000259" key="1">
    <source>
        <dbReference type="Pfam" id="PF01408"/>
    </source>
</evidence>
<dbReference type="Pfam" id="PF01408">
    <property type="entry name" value="GFO_IDH_MocA"/>
    <property type="match status" value="1"/>
</dbReference>
<accession>A0A383CK13</accession>
<sequence>RDDVEMAAVCRLGSDELAQVQERYGFHVATQDFRELLEVDLDGVIVASPHTLHFEHARAVLERGLHLMCEKPMTTRAAHARELVELAQARGVTLLVPYGWHHKPFVQRAKALMDNGAVGRIEYVLCHMASPIRGLLSGQDLDIDDVSGGSEAPLFSPDPATWADPARAGGGYGHAQISHSSGMLFWLTGLRAERVFSVMSAPGSRVDLYDAVTVRFADGAIGTVSGAGSVPKDQTFQVDL</sequence>
<dbReference type="InterPro" id="IPR000683">
    <property type="entry name" value="Gfo/Idh/MocA-like_OxRdtase_N"/>
</dbReference>
<dbReference type="InterPro" id="IPR055170">
    <property type="entry name" value="GFO_IDH_MocA-like_dom"/>
</dbReference>
<dbReference type="SUPFAM" id="SSF51735">
    <property type="entry name" value="NAD(P)-binding Rossmann-fold domains"/>
    <property type="match status" value="1"/>
</dbReference>